<dbReference type="SUPFAM" id="SSF55785">
    <property type="entry name" value="PYP-like sensor domain (PAS domain)"/>
    <property type="match status" value="3"/>
</dbReference>
<dbReference type="GeneID" id="72187527"/>
<dbReference type="SMART" id="SM00091">
    <property type="entry name" value="PAS"/>
    <property type="match status" value="3"/>
</dbReference>
<feature type="region of interest" description="Disordered" evidence="6">
    <location>
        <begin position="1"/>
        <end position="32"/>
    </location>
</feature>
<dbReference type="InterPro" id="IPR003018">
    <property type="entry name" value="GAF"/>
</dbReference>
<dbReference type="Gene3D" id="3.30.450.40">
    <property type="match status" value="3"/>
</dbReference>
<evidence type="ECO:0000256" key="3">
    <source>
        <dbReference type="ARBA" id="ARBA00022553"/>
    </source>
</evidence>
<dbReference type="InterPro" id="IPR003661">
    <property type="entry name" value="HisK_dim/P_dom"/>
</dbReference>
<dbReference type="SMART" id="SM00065">
    <property type="entry name" value="GAF"/>
    <property type="match status" value="2"/>
</dbReference>
<dbReference type="SMART" id="SM00388">
    <property type="entry name" value="HisKA"/>
    <property type="match status" value="1"/>
</dbReference>
<evidence type="ECO:0000256" key="4">
    <source>
        <dbReference type="ARBA" id="ARBA00022679"/>
    </source>
</evidence>
<proteinExistence type="predicted"/>
<dbReference type="InterPro" id="IPR003594">
    <property type="entry name" value="HATPase_dom"/>
</dbReference>
<dbReference type="PANTHER" id="PTHR43304">
    <property type="entry name" value="PHYTOCHROME-LIKE PROTEIN CPH1"/>
    <property type="match status" value="1"/>
</dbReference>
<dbReference type="InterPro" id="IPR036097">
    <property type="entry name" value="HisK_dim/P_sf"/>
</dbReference>
<feature type="domain" description="Histidine kinase" evidence="7">
    <location>
        <begin position="1131"/>
        <end position="1341"/>
    </location>
</feature>
<evidence type="ECO:0000313" key="10">
    <source>
        <dbReference type="EMBL" id="UPV76441.1"/>
    </source>
</evidence>
<evidence type="ECO:0000256" key="2">
    <source>
        <dbReference type="ARBA" id="ARBA00012438"/>
    </source>
</evidence>
<dbReference type="InterPro" id="IPR013656">
    <property type="entry name" value="PAS_4"/>
</dbReference>
<dbReference type="PANTHER" id="PTHR43304:SF1">
    <property type="entry name" value="PAC DOMAIN-CONTAINING PROTEIN"/>
    <property type="match status" value="1"/>
</dbReference>
<keyword evidence="5" id="KW-0418">Kinase</keyword>
<dbReference type="InterPro" id="IPR035965">
    <property type="entry name" value="PAS-like_dom_sf"/>
</dbReference>
<dbReference type="SUPFAM" id="SSF55781">
    <property type="entry name" value="GAF domain-like"/>
    <property type="match status" value="3"/>
</dbReference>
<dbReference type="PROSITE" id="PS50109">
    <property type="entry name" value="HIS_KIN"/>
    <property type="match status" value="1"/>
</dbReference>
<feature type="domain" description="PAC" evidence="9">
    <location>
        <begin position="947"/>
        <end position="999"/>
    </location>
</feature>
<keyword evidence="3" id="KW-0597">Phosphoprotein</keyword>
<dbReference type="Pfam" id="PF02518">
    <property type="entry name" value="HATPase_c"/>
    <property type="match status" value="1"/>
</dbReference>
<dbReference type="CDD" id="cd00082">
    <property type="entry name" value="HisKA"/>
    <property type="match status" value="1"/>
</dbReference>
<evidence type="ECO:0000259" key="8">
    <source>
        <dbReference type="PROSITE" id="PS50112"/>
    </source>
</evidence>
<dbReference type="CDD" id="cd00130">
    <property type="entry name" value="PAS"/>
    <property type="match status" value="2"/>
</dbReference>
<organism evidence="10 11">
    <name type="scientific">Halorussus limi</name>
    <dbReference type="NCBI Taxonomy" id="2938695"/>
    <lineage>
        <taxon>Archaea</taxon>
        <taxon>Methanobacteriati</taxon>
        <taxon>Methanobacteriota</taxon>
        <taxon>Stenosarchaea group</taxon>
        <taxon>Halobacteria</taxon>
        <taxon>Halobacteriales</taxon>
        <taxon>Haladaptataceae</taxon>
        <taxon>Halorussus</taxon>
    </lineage>
</organism>
<dbReference type="PROSITE" id="PS50112">
    <property type="entry name" value="PAS"/>
    <property type="match status" value="1"/>
</dbReference>
<dbReference type="SMART" id="SM00086">
    <property type="entry name" value="PAC"/>
    <property type="match status" value="2"/>
</dbReference>
<comment type="catalytic activity">
    <reaction evidence="1">
        <text>ATP + protein L-histidine = ADP + protein N-phospho-L-histidine.</text>
        <dbReference type="EC" id="2.7.13.3"/>
    </reaction>
</comment>
<dbReference type="NCBIfam" id="TIGR00229">
    <property type="entry name" value="sensory_box"/>
    <property type="match status" value="3"/>
</dbReference>
<evidence type="ECO:0000256" key="1">
    <source>
        <dbReference type="ARBA" id="ARBA00000085"/>
    </source>
</evidence>
<dbReference type="Gene3D" id="3.30.450.20">
    <property type="entry name" value="PAS domain"/>
    <property type="match status" value="3"/>
</dbReference>
<sequence>MSEHAAPTTGLPESLTPESGLEALRSGDRLDGPVEALDGHDCNDHFAQIYETDEERFSTAVPFVRSGLDRDERVMYVLDDGNEDEVRAALREGGVDVEDALGSGGLSFHTVQETYLRNGAFDPDEMVEFYADVVAAATEEFEALRIVAETSWLESDAATVEQFMEYESKVNDLFAEEDCLALCQYDRRAFPSEVVQEVVRTHPHLIYDDTACHNVYYTPPAEFLSDDDPAREVDRMLGTLTERARAKAELADHDRFLRELYEITASQDRSFEEKLHALFELGCERFGLDFGFLNRVDLAADRLEIEYASGDHEHYERGRELPLSETYCQAAADIEEAVSVSNPAEKGFDDHVVYEEFGVDGYLGTYIPVEGGTDRTLAFVPEGSREESFSERDEAYVELMGQWVGYELERRQRERFVRECYEITSDPALDFRGKLHRLLDLARERMGLDAAGLTHLPEWDGAFRNEYALGYGNGDEVVDASDDVWTDPGEGCYCRQVIEEDEPLGMADVRGTDWEDDRIHREHGLSCYLGTKVTSGSTPYGTLWVGSTEPRDREFSETERTFIELVGQWVSYEIERRDHSDAQRELYEVTSDPDRSFGEKLDALLELGCEQFGVELGGMAVVDPEADSVEIERISDDRGIYEPGQEFALSETFCEAAIETGGQVSIVDPAAAGYDDCRIHSEHGFETYLGTLLDVEDAQDRTFFFLSEESRDREFSETERTFLDLMGQWTEYELERREYERALRERTEHLSALVETTPECIKTVAPDGTLLQMNSAGLEMVEADSTSDVVGECVYDLIAPEDREEFRKFNERICGGERGSMEFDIVGLDGTRRHMESHAAPLHRPDSTTAHVALTHDVTEQKERERELRRKERRFEAIFEDPNILVGLLDPDGTVLDINQTAMEYIGADLDDVTGEPFWETPWWGQGDEVRSDVREWVERAANGEYVDFEADLTRPDGERYTLNGVFRPVTNDDGEVVSVIVSDRDITERKERERALEQSEQRYRTLAEAFPNGIVTLFDDDLRYTLAAGRVLDDLPVSRDDIEGRTPREAWDDDVADELEPVCRAALDGERNSIEVSYAGREWLIYAVPVPDEDGDVFAGMTMAQDITEREENRRTLERQNERLESFASMLAHELRNPVTIGQIYSQQLPAETDSEAVEYVTEAFDRIEDMIDVMLVLTRGRKAVGDSAPIDLGSVAREAWDDVDSSEAALDVELDRTIEADETYIRHLFRNLLENAVEHGGPDVTVTVGDLPSASDGRSEDGDGTEPTTGGFYVADDGPGIPDEDRDAVLDEGYTTAADSGGTGLGLAFVQKLAEVYEWDLEVTESEDGGARFEFRNVV</sequence>
<dbReference type="InterPro" id="IPR000700">
    <property type="entry name" value="PAS-assoc_C"/>
</dbReference>
<dbReference type="GO" id="GO:0000155">
    <property type="term" value="F:phosphorelay sensor kinase activity"/>
    <property type="evidence" value="ECO:0007669"/>
    <property type="project" value="InterPro"/>
</dbReference>
<dbReference type="InterPro" id="IPR001610">
    <property type="entry name" value="PAC"/>
</dbReference>
<dbReference type="InterPro" id="IPR036890">
    <property type="entry name" value="HATPase_C_sf"/>
</dbReference>
<evidence type="ECO:0000259" key="7">
    <source>
        <dbReference type="PROSITE" id="PS50109"/>
    </source>
</evidence>
<dbReference type="RefSeq" id="WP_248652474.1">
    <property type="nucleotide sequence ID" value="NZ_CP096660.1"/>
</dbReference>
<dbReference type="Pfam" id="PF00512">
    <property type="entry name" value="HisKA"/>
    <property type="match status" value="1"/>
</dbReference>
<reference evidence="10 11" key="1">
    <citation type="submission" date="2022-04" db="EMBL/GenBank/DDBJ databases">
        <title>Diverse halophilic archaea isolated from saline environments.</title>
        <authorList>
            <person name="Cui H.-L."/>
        </authorList>
    </citation>
    <scope>NUCLEOTIDE SEQUENCE [LARGE SCALE GENOMIC DNA]</scope>
    <source>
        <strain evidence="10 11">XZYJT49</strain>
        <plasmid evidence="10 11">unnamed1</plasmid>
    </source>
</reference>
<dbReference type="InterPro" id="IPR000014">
    <property type="entry name" value="PAS"/>
</dbReference>
<dbReference type="EMBL" id="CP096660">
    <property type="protein sequence ID" value="UPV76441.1"/>
    <property type="molecule type" value="Genomic_DNA"/>
</dbReference>
<dbReference type="SUPFAM" id="SSF47384">
    <property type="entry name" value="Homodimeric domain of signal transducing histidine kinase"/>
    <property type="match status" value="1"/>
</dbReference>
<keyword evidence="11" id="KW-1185">Reference proteome</keyword>
<dbReference type="PROSITE" id="PS50113">
    <property type="entry name" value="PAC"/>
    <property type="match status" value="3"/>
</dbReference>
<dbReference type="InterPro" id="IPR025847">
    <property type="entry name" value="MEDS_domain"/>
</dbReference>
<dbReference type="Pfam" id="PF08448">
    <property type="entry name" value="PAS_4"/>
    <property type="match status" value="3"/>
</dbReference>
<geneLocation type="plasmid" evidence="10 11">
    <name>unnamed1</name>
</geneLocation>
<dbReference type="InterPro" id="IPR005467">
    <property type="entry name" value="His_kinase_dom"/>
</dbReference>
<dbReference type="EC" id="2.7.13.3" evidence="2"/>
<evidence type="ECO:0000259" key="9">
    <source>
        <dbReference type="PROSITE" id="PS50113"/>
    </source>
</evidence>
<dbReference type="SUPFAM" id="SSF55874">
    <property type="entry name" value="ATPase domain of HSP90 chaperone/DNA topoisomerase II/histidine kinase"/>
    <property type="match status" value="1"/>
</dbReference>
<accession>A0A8U0I0J8</accession>
<keyword evidence="4" id="KW-0808">Transferase</keyword>
<evidence type="ECO:0000256" key="5">
    <source>
        <dbReference type="ARBA" id="ARBA00022777"/>
    </source>
</evidence>
<feature type="domain" description="PAC" evidence="9">
    <location>
        <begin position="1068"/>
        <end position="1120"/>
    </location>
</feature>
<protein>
    <recommendedName>
        <fullName evidence="2">histidine kinase</fullName>
        <ecNumber evidence="2">2.7.13.3</ecNumber>
    </recommendedName>
</protein>
<gene>
    <name evidence="10" type="ORF">M0R89_19970</name>
</gene>
<dbReference type="Gene3D" id="1.10.287.130">
    <property type="match status" value="1"/>
</dbReference>
<evidence type="ECO:0000256" key="6">
    <source>
        <dbReference type="SAM" id="MobiDB-lite"/>
    </source>
</evidence>
<dbReference type="Pfam" id="PF14417">
    <property type="entry name" value="MEDS"/>
    <property type="match status" value="1"/>
</dbReference>
<dbReference type="Proteomes" id="UP000830729">
    <property type="component" value="Plasmid unnamed1"/>
</dbReference>
<dbReference type="Gene3D" id="3.30.565.10">
    <property type="entry name" value="Histidine kinase-like ATPase, C-terminal domain"/>
    <property type="match status" value="1"/>
</dbReference>
<dbReference type="Pfam" id="PF13185">
    <property type="entry name" value="GAF_2"/>
    <property type="match status" value="1"/>
</dbReference>
<keyword evidence="10" id="KW-0614">Plasmid</keyword>
<feature type="domain" description="PAS" evidence="8">
    <location>
        <begin position="871"/>
        <end position="916"/>
    </location>
</feature>
<dbReference type="InterPro" id="IPR052162">
    <property type="entry name" value="Sensor_kinase/Photoreceptor"/>
</dbReference>
<dbReference type="CDD" id="cd00075">
    <property type="entry name" value="HATPase"/>
    <property type="match status" value="1"/>
</dbReference>
<feature type="region of interest" description="Disordered" evidence="6">
    <location>
        <begin position="1250"/>
        <end position="1283"/>
    </location>
</feature>
<name>A0A8U0I0J8_9EURY</name>
<dbReference type="SMART" id="SM00387">
    <property type="entry name" value="HATPase_c"/>
    <property type="match status" value="1"/>
</dbReference>
<dbReference type="KEGG" id="halx:M0R89_19970"/>
<evidence type="ECO:0000313" key="11">
    <source>
        <dbReference type="Proteomes" id="UP000830729"/>
    </source>
</evidence>
<feature type="domain" description="PAC" evidence="9">
    <location>
        <begin position="819"/>
        <end position="870"/>
    </location>
</feature>
<dbReference type="InterPro" id="IPR029016">
    <property type="entry name" value="GAF-like_dom_sf"/>
</dbReference>